<name>A0A317ZMN8_9BACT</name>
<evidence type="ECO:0000313" key="2">
    <source>
        <dbReference type="EMBL" id="PXA05503.1"/>
    </source>
</evidence>
<dbReference type="InParanoid" id="A0A317ZMN8"/>
<reference evidence="2 3" key="1">
    <citation type="submission" date="2018-05" db="EMBL/GenBank/DDBJ databases">
        <title>Coraliomargarita sinensis sp. nov., isolated from a marine solar saltern.</title>
        <authorList>
            <person name="Zhou L.Y."/>
        </authorList>
    </citation>
    <scope>NUCLEOTIDE SEQUENCE [LARGE SCALE GENOMIC DNA]</scope>
    <source>
        <strain evidence="2 3">WN38</strain>
    </source>
</reference>
<protein>
    <submittedName>
        <fullName evidence="2">Uncharacterized protein</fullName>
    </submittedName>
</protein>
<evidence type="ECO:0000256" key="1">
    <source>
        <dbReference type="SAM" id="MobiDB-lite"/>
    </source>
</evidence>
<proteinExistence type="predicted"/>
<dbReference type="EMBL" id="QHJQ01000001">
    <property type="protein sequence ID" value="PXA05503.1"/>
    <property type="molecule type" value="Genomic_DNA"/>
</dbReference>
<accession>A0A317ZMN8</accession>
<dbReference type="RefSeq" id="WP_110129582.1">
    <property type="nucleotide sequence ID" value="NZ_QHJQ01000001.1"/>
</dbReference>
<organism evidence="2 3">
    <name type="scientific">Coraliomargarita sinensis</name>
    <dbReference type="NCBI Taxonomy" id="2174842"/>
    <lineage>
        <taxon>Bacteria</taxon>
        <taxon>Pseudomonadati</taxon>
        <taxon>Verrucomicrobiota</taxon>
        <taxon>Opitutia</taxon>
        <taxon>Puniceicoccales</taxon>
        <taxon>Coraliomargaritaceae</taxon>
        <taxon>Coraliomargarita</taxon>
    </lineage>
</organism>
<dbReference type="OrthoDB" id="9982020at2"/>
<keyword evidence="3" id="KW-1185">Reference proteome</keyword>
<sequence>MDKLKALLLPLAMVFAAIAIFEFGARYGASNTRAIALTGQLNNFVNLYEQVGANADPQSKANLEAVIDNHLVTAALERNAWYLRFKHEPKASLEKALSHALEIRGDSVLERFETMHASADKEGAKLSGARMDEIRQALKKAQAELSDPKTEPAQESAE</sequence>
<dbReference type="Proteomes" id="UP000247099">
    <property type="component" value="Unassembled WGS sequence"/>
</dbReference>
<evidence type="ECO:0000313" key="3">
    <source>
        <dbReference type="Proteomes" id="UP000247099"/>
    </source>
</evidence>
<feature type="region of interest" description="Disordered" evidence="1">
    <location>
        <begin position="139"/>
        <end position="158"/>
    </location>
</feature>
<gene>
    <name evidence="2" type="ORF">DDZ13_01130</name>
</gene>
<dbReference type="AlphaFoldDB" id="A0A317ZMN8"/>
<comment type="caution">
    <text evidence="2">The sequence shown here is derived from an EMBL/GenBank/DDBJ whole genome shotgun (WGS) entry which is preliminary data.</text>
</comment>